<organism evidence="12 13">
    <name type="scientific">Candidatus Methylophosphatis roskildensis</name>
    <dbReference type="NCBI Taxonomy" id="2899263"/>
    <lineage>
        <taxon>Bacteria</taxon>
        <taxon>Pseudomonadati</taxon>
        <taxon>Pseudomonadota</taxon>
        <taxon>Betaproteobacteria</taxon>
        <taxon>Nitrosomonadales</taxon>
        <taxon>Sterolibacteriaceae</taxon>
        <taxon>Candidatus Methylophosphatis</taxon>
    </lineage>
</organism>
<name>A0A9D7E2G8_9PROT</name>
<comment type="function">
    <text evidence="1 10">Controls the rotational direction of flagella during chemotaxis.</text>
</comment>
<keyword evidence="9 10" id="KW-0472">Membrane</keyword>
<accession>A0A9D7E2G8</accession>
<feature type="region of interest" description="Disordered" evidence="11">
    <location>
        <begin position="52"/>
        <end position="77"/>
    </location>
</feature>
<dbReference type="Proteomes" id="UP000807785">
    <property type="component" value="Unassembled WGS sequence"/>
</dbReference>
<keyword evidence="12" id="KW-0969">Cilium</keyword>
<evidence type="ECO:0000256" key="5">
    <source>
        <dbReference type="ARBA" id="ARBA00022500"/>
    </source>
</evidence>
<evidence type="ECO:0000256" key="2">
    <source>
        <dbReference type="ARBA" id="ARBA00004162"/>
    </source>
</evidence>
<evidence type="ECO:0000256" key="3">
    <source>
        <dbReference type="ARBA" id="ARBA00008281"/>
    </source>
</evidence>
<proteinExistence type="inferred from homology"/>
<dbReference type="PANTHER" id="PTHR35091">
    <property type="entry name" value="FLAGELLAR PROTEIN FLIL"/>
    <property type="match status" value="1"/>
</dbReference>
<keyword evidence="6 10" id="KW-0812">Transmembrane</keyword>
<keyword evidence="8 10" id="KW-1133">Transmembrane helix</keyword>
<evidence type="ECO:0000256" key="9">
    <source>
        <dbReference type="ARBA" id="ARBA00023136"/>
    </source>
</evidence>
<keyword evidence="12" id="KW-0966">Cell projection</keyword>
<dbReference type="GO" id="GO:0071978">
    <property type="term" value="P:bacterial-type flagellum-dependent swarming motility"/>
    <property type="evidence" value="ECO:0007669"/>
    <property type="project" value="TreeGrafter"/>
</dbReference>
<comment type="caution">
    <text evidence="12">The sequence shown here is derived from an EMBL/GenBank/DDBJ whole genome shotgun (WGS) entry which is preliminary data.</text>
</comment>
<comment type="similarity">
    <text evidence="3 10">Belongs to the FliL family.</text>
</comment>
<evidence type="ECO:0000256" key="8">
    <source>
        <dbReference type="ARBA" id="ARBA00022989"/>
    </source>
</evidence>
<dbReference type="AlphaFoldDB" id="A0A9D7E2G8"/>
<keyword evidence="5 10" id="KW-0145">Chemotaxis</keyword>
<dbReference type="GO" id="GO:0009425">
    <property type="term" value="C:bacterial-type flagellum basal body"/>
    <property type="evidence" value="ECO:0007669"/>
    <property type="project" value="InterPro"/>
</dbReference>
<comment type="subcellular location">
    <subcellularLocation>
        <location evidence="10">Cell inner membrane</location>
    </subcellularLocation>
    <subcellularLocation>
        <location evidence="2">Cell membrane</location>
        <topology evidence="2">Single-pass membrane protein</topology>
    </subcellularLocation>
</comment>
<feature type="transmembrane region" description="Helical" evidence="10">
    <location>
        <begin position="22"/>
        <end position="43"/>
    </location>
</feature>
<gene>
    <name evidence="12" type="ORF">IPH26_06590</name>
</gene>
<evidence type="ECO:0000256" key="11">
    <source>
        <dbReference type="SAM" id="MobiDB-lite"/>
    </source>
</evidence>
<dbReference type="GO" id="GO:0006935">
    <property type="term" value="P:chemotaxis"/>
    <property type="evidence" value="ECO:0007669"/>
    <property type="project" value="UniProtKB-KW"/>
</dbReference>
<keyword evidence="12" id="KW-0282">Flagellum</keyword>
<sequence>MSKAAAATADGDIAPPKKKSKLILLIGIGVLVLALTGGGSFFMMSKKKAAEAEPDGEDGHAPAATAHARAKSGSPPTFVPMEPFTVNLMPENGEQYLQVVATLKVEDSHVADDLKTYMPELRHRVLMLLSGKKASDLQGVDGREALAEEIMSASNVVLGFGSTSKGKGSTALDGKVKKALVEGPVVSVLFTSFIIQ</sequence>
<evidence type="ECO:0000313" key="13">
    <source>
        <dbReference type="Proteomes" id="UP000807785"/>
    </source>
</evidence>
<evidence type="ECO:0000313" key="12">
    <source>
        <dbReference type="EMBL" id="MBK6972621.1"/>
    </source>
</evidence>
<evidence type="ECO:0000256" key="1">
    <source>
        <dbReference type="ARBA" id="ARBA00002254"/>
    </source>
</evidence>
<evidence type="ECO:0000256" key="6">
    <source>
        <dbReference type="ARBA" id="ARBA00022692"/>
    </source>
</evidence>
<evidence type="ECO:0000256" key="7">
    <source>
        <dbReference type="ARBA" id="ARBA00022779"/>
    </source>
</evidence>
<dbReference type="GO" id="GO:0005886">
    <property type="term" value="C:plasma membrane"/>
    <property type="evidence" value="ECO:0007669"/>
    <property type="project" value="UniProtKB-SubCell"/>
</dbReference>
<dbReference type="EMBL" id="JADJEV010000003">
    <property type="protein sequence ID" value="MBK6972621.1"/>
    <property type="molecule type" value="Genomic_DNA"/>
</dbReference>
<protein>
    <recommendedName>
        <fullName evidence="10">Flagellar protein FliL</fullName>
    </recommendedName>
</protein>
<reference evidence="12" key="1">
    <citation type="submission" date="2020-10" db="EMBL/GenBank/DDBJ databases">
        <title>Connecting structure to function with the recovery of over 1000 high-quality activated sludge metagenome-assembled genomes encoding full-length rRNA genes using long-read sequencing.</title>
        <authorList>
            <person name="Singleton C.M."/>
            <person name="Petriglieri F."/>
            <person name="Kristensen J.M."/>
            <person name="Kirkegaard R.H."/>
            <person name="Michaelsen T.Y."/>
            <person name="Andersen M.H."/>
            <person name="Karst S.M."/>
            <person name="Dueholm M.S."/>
            <person name="Nielsen P.H."/>
            <person name="Albertsen M."/>
        </authorList>
    </citation>
    <scope>NUCLEOTIDE SEQUENCE</scope>
    <source>
        <strain evidence="12">Bjer_18-Q3-R1-45_BAT3C.347</strain>
    </source>
</reference>
<keyword evidence="10" id="KW-0997">Cell inner membrane</keyword>
<evidence type="ECO:0000256" key="4">
    <source>
        <dbReference type="ARBA" id="ARBA00022475"/>
    </source>
</evidence>
<evidence type="ECO:0000256" key="10">
    <source>
        <dbReference type="RuleBase" id="RU364125"/>
    </source>
</evidence>
<dbReference type="PANTHER" id="PTHR35091:SF2">
    <property type="entry name" value="FLAGELLAR PROTEIN FLIL"/>
    <property type="match status" value="1"/>
</dbReference>
<dbReference type="Pfam" id="PF03748">
    <property type="entry name" value="FliL"/>
    <property type="match status" value="1"/>
</dbReference>
<keyword evidence="4" id="KW-1003">Cell membrane</keyword>
<dbReference type="InterPro" id="IPR005503">
    <property type="entry name" value="FliL"/>
</dbReference>
<keyword evidence="7 10" id="KW-0283">Flagellar rotation</keyword>